<keyword evidence="1" id="KW-1133">Transmembrane helix</keyword>
<dbReference type="InterPro" id="IPR002931">
    <property type="entry name" value="Transglutaminase-like"/>
</dbReference>
<comment type="caution">
    <text evidence="4">The sequence shown here is derived from an EMBL/GenBank/DDBJ whole genome shotgun (WGS) entry which is preliminary data.</text>
</comment>
<dbReference type="InterPro" id="IPR038765">
    <property type="entry name" value="Papain-like_cys_pep_sf"/>
</dbReference>
<feature type="transmembrane region" description="Helical" evidence="1">
    <location>
        <begin position="158"/>
        <end position="181"/>
    </location>
</feature>
<dbReference type="InterPro" id="IPR052901">
    <property type="entry name" value="Bact_TGase-like"/>
</dbReference>
<feature type="domain" description="Transglutaminase-like" evidence="2">
    <location>
        <begin position="405"/>
        <end position="479"/>
    </location>
</feature>
<dbReference type="Proteomes" id="UP000597989">
    <property type="component" value="Unassembled WGS sequence"/>
</dbReference>
<dbReference type="AlphaFoldDB" id="A0A917NG29"/>
<sequence>MTRLPGLPTACVVLAAVVAGLLFAPVFGVLPLILPLVVPAAVAFAVTVVSSRRDAVVPWRPVLALLAGLLAVVETLLLPTTVAGVPTGETLRALVTGATQSWRLALQSTWPARPEPELMLFVPLLTLLGCVLGVELLDRWGALPALLPSFAVVVLSQCYRATTGVAAVLAAVAYAGAAGTLLVTTGADQATEKRSLGSVRLAAPAVALAVVAAIVGGLLPSGEARYALRDNQFAPLEDSSVTSPLDELADRLTHPDIPVFTVDADAGVDRWPVVVLTEFDGVNWTPGNRYRRLGAALRPGPEIAVPVKRRSADIDLVDSGGPWLPSQPLPAGVEGVEPLVEERQGSLLLPHAARPVGYTLSWWEPQVDRNALQGAAIDRSLAAETGGVGQVPPGIAELADRAVAVRPTFQAAVALERFLRTEYRLATGQHLPTGHSWPQLKEFLLDSKRGTSEQFAAAYVALARIKGIPARLVVGFRAPVTVFAALILELWSPGSA</sequence>
<feature type="transmembrane region" description="Helical" evidence="1">
    <location>
        <begin position="7"/>
        <end position="26"/>
    </location>
</feature>
<keyword evidence="1" id="KW-0472">Membrane</keyword>
<reference evidence="4 5" key="1">
    <citation type="journal article" date="2014" name="Int. J. Syst. Evol. Microbiol.">
        <title>Complete genome sequence of Corynebacterium casei LMG S-19264T (=DSM 44701T), isolated from a smear-ripened cheese.</title>
        <authorList>
            <consortium name="US DOE Joint Genome Institute (JGI-PGF)"/>
            <person name="Walter F."/>
            <person name="Albersmeier A."/>
            <person name="Kalinowski J."/>
            <person name="Ruckert C."/>
        </authorList>
    </citation>
    <scope>NUCLEOTIDE SEQUENCE [LARGE SCALE GENOMIC DNA]</scope>
    <source>
        <strain evidence="4 5">CGMCC 4.7206</strain>
    </source>
</reference>
<feature type="transmembrane region" description="Helical" evidence="1">
    <location>
        <begin position="32"/>
        <end position="50"/>
    </location>
</feature>
<keyword evidence="1" id="KW-0812">Transmembrane</keyword>
<evidence type="ECO:0000259" key="2">
    <source>
        <dbReference type="Pfam" id="PF01841"/>
    </source>
</evidence>
<dbReference type="RefSeq" id="WP_188989696.1">
    <property type="nucleotide sequence ID" value="NZ_BMMT01000015.1"/>
</dbReference>
<dbReference type="PANTHER" id="PTHR42736">
    <property type="entry name" value="PROTEIN-GLUTAMINE GAMMA-GLUTAMYLTRANSFERASE"/>
    <property type="match status" value="1"/>
</dbReference>
<accession>A0A917NG29</accession>
<evidence type="ECO:0000313" key="5">
    <source>
        <dbReference type="Proteomes" id="UP000597989"/>
    </source>
</evidence>
<name>A0A917NG29_9PSEU</name>
<feature type="transmembrane region" description="Helical" evidence="1">
    <location>
        <begin position="62"/>
        <end position="85"/>
    </location>
</feature>
<gene>
    <name evidence="4" type="ORF">GCM10011581_38490</name>
</gene>
<protein>
    <recommendedName>
        <fullName evidence="6">Transglutaminase superfamily protein</fullName>
    </recommendedName>
</protein>
<evidence type="ECO:0000259" key="3">
    <source>
        <dbReference type="Pfam" id="PF11992"/>
    </source>
</evidence>
<organism evidence="4 5">
    <name type="scientific">Saccharopolyspora thermophila</name>
    <dbReference type="NCBI Taxonomy" id="89367"/>
    <lineage>
        <taxon>Bacteria</taxon>
        <taxon>Bacillati</taxon>
        <taxon>Actinomycetota</taxon>
        <taxon>Actinomycetes</taxon>
        <taxon>Pseudonocardiales</taxon>
        <taxon>Pseudonocardiaceae</taxon>
        <taxon>Saccharopolyspora</taxon>
    </lineage>
</organism>
<dbReference type="InterPro" id="IPR021878">
    <property type="entry name" value="TgpA_N"/>
</dbReference>
<dbReference type="PANTHER" id="PTHR42736:SF1">
    <property type="entry name" value="PROTEIN-GLUTAMINE GAMMA-GLUTAMYLTRANSFERASE"/>
    <property type="match status" value="1"/>
</dbReference>
<feature type="domain" description="Protein-glutamine gamma-glutamyltransferase TgpA N-terminal" evidence="3">
    <location>
        <begin position="14"/>
        <end position="366"/>
    </location>
</feature>
<dbReference type="EMBL" id="BMMT01000015">
    <property type="protein sequence ID" value="GGI97654.1"/>
    <property type="molecule type" value="Genomic_DNA"/>
</dbReference>
<dbReference type="SUPFAM" id="SSF54001">
    <property type="entry name" value="Cysteine proteinases"/>
    <property type="match status" value="1"/>
</dbReference>
<dbReference type="Gene3D" id="3.10.620.30">
    <property type="match status" value="1"/>
</dbReference>
<feature type="transmembrane region" description="Helical" evidence="1">
    <location>
        <begin position="201"/>
        <end position="219"/>
    </location>
</feature>
<proteinExistence type="predicted"/>
<evidence type="ECO:0008006" key="6">
    <source>
        <dbReference type="Google" id="ProtNLM"/>
    </source>
</evidence>
<dbReference type="Pfam" id="PF01841">
    <property type="entry name" value="Transglut_core"/>
    <property type="match status" value="1"/>
</dbReference>
<evidence type="ECO:0000256" key="1">
    <source>
        <dbReference type="SAM" id="Phobius"/>
    </source>
</evidence>
<evidence type="ECO:0000313" key="4">
    <source>
        <dbReference type="EMBL" id="GGI97654.1"/>
    </source>
</evidence>
<dbReference type="Pfam" id="PF11992">
    <property type="entry name" value="TgpA_N"/>
    <property type="match status" value="1"/>
</dbReference>